<keyword evidence="3" id="KW-1185">Reference proteome</keyword>
<feature type="region of interest" description="Disordered" evidence="1">
    <location>
        <begin position="1"/>
        <end position="55"/>
    </location>
</feature>
<evidence type="ECO:0000256" key="1">
    <source>
        <dbReference type="SAM" id="MobiDB-lite"/>
    </source>
</evidence>
<proteinExistence type="predicted"/>
<accession>A0ABD0MJQ7</accession>
<evidence type="ECO:0000313" key="3">
    <source>
        <dbReference type="Proteomes" id="UP001529510"/>
    </source>
</evidence>
<sequence length="122" mass="13668">MQLNVPFLNQNRARSTDPKPSQIWQPLLGQSWLTSGEPLPAHSGTEPTLSRNRPDSAGYLGGHRACFRLLLIFIFRHPSIMVTKKIAALVETTRDFTFAFTFETLSQSAAMPSAQLLEIRVQ</sequence>
<dbReference type="Proteomes" id="UP001529510">
    <property type="component" value="Unassembled WGS sequence"/>
</dbReference>
<reference evidence="2 3" key="1">
    <citation type="submission" date="2024-05" db="EMBL/GenBank/DDBJ databases">
        <title>Genome sequencing and assembly of Indian major carp, Cirrhinus mrigala (Hamilton, 1822).</title>
        <authorList>
            <person name="Mohindra V."/>
            <person name="Chowdhury L.M."/>
            <person name="Lal K."/>
            <person name="Jena J.K."/>
        </authorList>
    </citation>
    <scope>NUCLEOTIDE SEQUENCE [LARGE SCALE GENOMIC DNA]</scope>
    <source>
        <strain evidence="2">CM1030</strain>
        <tissue evidence="2">Blood</tissue>
    </source>
</reference>
<feature type="compositionally biased region" description="Polar residues" evidence="1">
    <location>
        <begin position="1"/>
        <end position="24"/>
    </location>
</feature>
<protein>
    <submittedName>
        <fullName evidence="2">Uncharacterized protein</fullName>
    </submittedName>
</protein>
<gene>
    <name evidence="2" type="ORF">M9458_055696</name>
</gene>
<dbReference type="AlphaFoldDB" id="A0ABD0MJQ7"/>
<organism evidence="2 3">
    <name type="scientific">Cirrhinus mrigala</name>
    <name type="common">Mrigala</name>
    <dbReference type="NCBI Taxonomy" id="683832"/>
    <lineage>
        <taxon>Eukaryota</taxon>
        <taxon>Metazoa</taxon>
        <taxon>Chordata</taxon>
        <taxon>Craniata</taxon>
        <taxon>Vertebrata</taxon>
        <taxon>Euteleostomi</taxon>
        <taxon>Actinopterygii</taxon>
        <taxon>Neopterygii</taxon>
        <taxon>Teleostei</taxon>
        <taxon>Ostariophysi</taxon>
        <taxon>Cypriniformes</taxon>
        <taxon>Cyprinidae</taxon>
        <taxon>Labeoninae</taxon>
        <taxon>Labeonini</taxon>
        <taxon>Cirrhinus</taxon>
    </lineage>
</organism>
<evidence type="ECO:0000313" key="2">
    <source>
        <dbReference type="EMBL" id="KAL0149081.1"/>
    </source>
</evidence>
<name>A0ABD0MJQ7_CIRMR</name>
<dbReference type="EMBL" id="JAMKFB020000556">
    <property type="protein sequence ID" value="KAL0149081.1"/>
    <property type="molecule type" value="Genomic_DNA"/>
</dbReference>
<feature type="non-terminal residue" evidence="2">
    <location>
        <position position="122"/>
    </location>
</feature>
<comment type="caution">
    <text evidence="2">The sequence shown here is derived from an EMBL/GenBank/DDBJ whole genome shotgun (WGS) entry which is preliminary data.</text>
</comment>